<dbReference type="OrthoDB" id="62528at2759"/>
<evidence type="ECO:0000313" key="1">
    <source>
        <dbReference type="EMBL" id="KII74928.1"/>
    </source>
</evidence>
<keyword evidence="2" id="KW-1185">Reference proteome</keyword>
<name>A0A0C2JZ55_THEKT</name>
<gene>
    <name evidence="1" type="ORF">RF11_09854</name>
</gene>
<comment type="caution">
    <text evidence="1">The sequence shown here is derived from an EMBL/GenBank/DDBJ whole genome shotgun (WGS) entry which is preliminary data.</text>
</comment>
<dbReference type="AlphaFoldDB" id="A0A0C2JZ55"/>
<dbReference type="Proteomes" id="UP000031668">
    <property type="component" value="Unassembled WGS sequence"/>
</dbReference>
<dbReference type="EMBL" id="JWZT01000167">
    <property type="protein sequence ID" value="KII74928.1"/>
    <property type="molecule type" value="Genomic_DNA"/>
</dbReference>
<reference evidence="1 2" key="1">
    <citation type="journal article" date="2014" name="Genome Biol. Evol.">
        <title>The genome of the myxosporean Thelohanellus kitauei shows adaptations to nutrient acquisition within its fish host.</title>
        <authorList>
            <person name="Yang Y."/>
            <person name="Xiong J."/>
            <person name="Zhou Z."/>
            <person name="Huo F."/>
            <person name="Miao W."/>
            <person name="Ran C."/>
            <person name="Liu Y."/>
            <person name="Zhang J."/>
            <person name="Feng J."/>
            <person name="Wang M."/>
            <person name="Wang M."/>
            <person name="Wang L."/>
            <person name="Yao B."/>
        </authorList>
    </citation>
    <scope>NUCLEOTIDE SEQUENCE [LARGE SCALE GENOMIC DNA]</scope>
    <source>
        <strain evidence="1">Wuqing</strain>
    </source>
</reference>
<accession>A0A0C2JZ55</accession>
<proteinExistence type="predicted"/>
<sequence>MIEIETFLRTVYMMFSRSSVNKEKFQELAKSTVIDAIALRPLYNVSWLSRHLAVTVLVRNYNTLINYFTDELNIRNDEISKYCLKGRQNPQFQSALIAINDISGEPASMCTYFQPSIRTSTGALQFVKSKICEIRSPHLGETIHLSDAVKEVID</sequence>
<organism evidence="1 2">
    <name type="scientific">Thelohanellus kitauei</name>
    <name type="common">Myxosporean</name>
    <dbReference type="NCBI Taxonomy" id="669202"/>
    <lineage>
        <taxon>Eukaryota</taxon>
        <taxon>Metazoa</taxon>
        <taxon>Cnidaria</taxon>
        <taxon>Myxozoa</taxon>
        <taxon>Myxosporea</taxon>
        <taxon>Bivalvulida</taxon>
        <taxon>Platysporina</taxon>
        <taxon>Myxobolidae</taxon>
        <taxon>Thelohanellus</taxon>
    </lineage>
</organism>
<protein>
    <submittedName>
        <fullName evidence="1">Uncharacterized protein</fullName>
    </submittedName>
</protein>
<evidence type="ECO:0000313" key="2">
    <source>
        <dbReference type="Proteomes" id="UP000031668"/>
    </source>
</evidence>